<dbReference type="GO" id="GO:0005737">
    <property type="term" value="C:cytoplasm"/>
    <property type="evidence" value="ECO:0007669"/>
    <property type="project" value="TreeGrafter"/>
</dbReference>
<keyword evidence="10" id="KW-1185">Reference proteome</keyword>
<comment type="similarity">
    <text evidence="5">Belongs to the E3 ubiquitin-protein ligase UBR1-like family.</text>
</comment>
<comment type="catalytic activity">
    <reaction evidence="5">
        <text>S-ubiquitinyl-[E2 ubiquitin-conjugating enzyme]-L-cysteine + [acceptor protein]-L-lysine = [E2 ubiquitin-conjugating enzyme]-L-cysteine + N(6)-ubiquitinyl-[acceptor protein]-L-lysine.</text>
        <dbReference type="EC" id="2.3.2.27"/>
    </reaction>
</comment>
<dbReference type="EMBL" id="GL883013">
    <property type="protein sequence ID" value="EGG19980.1"/>
    <property type="molecule type" value="Genomic_DNA"/>
</dbReference>
<evidence type="ECO:0000256" key="6">
    <source>
        <dbReference type="SAM" id="Coils"/>
    </source>
</evidence>
<protein>
    <recommendedName>
        <fullName evidence="5">E3 ubiquitin-protein ligase</fullName>
        <ecNumber evidence="5">2.3.2.27</ecNumber>
    </recommendedName>
</protein>
<evidence type="ECO:0000259" key="8">
    <source>
        <dbReference type="PROSITE" id="PS51157"/>
    </source>
</evidence>
<feature type="compositionally biased region" description="Basic and acidic residues" evidence="7">
    <location>
        <begin position="38"/>
        <end position="53"/>
    </location>
</feature>
<comment type="function">
    <text evidence="5">Ubiquitin ligase protein which is a component of the N-end rule pathway. Recognizes and binds to proteins bearing specific N-terminal residues that are destabilizing according to the N-end rule, leading to their ubiquitination and subsequent degradation.</text>
</comment>
<dbReference type="GeneID" id="14872151"/>
<dbReference type="Proteomes" id="UP000007797">
    <property type="component" value="Unassembled WGS sequence"/>
</dbReference>
<dbReference type="GO" id="GO:0071596">
    <property type="term" value="P:ubiquitin-dependent protein catabolic process via the N-end rule pathway"/>
    <property type="evidence" value="ECO:0007669"/>
    <property type="project" value="UniProtKB-UniRule"/>
</dbReference>
<dbReference type="PANTHER" id="PTHR21497:SF30">
    <property type="entry name" value="E3 UBIQUITIN-PROTEIN LIGASE"/>
    <property type="match status" value="1"/>
</dbReference>
<feature type="region of interest" description="Disordered" evidence="7">
    <location>
        <begin position="1"/>
        <end position="82"/>
    </location>
</feature>
<evidence type="ECO:0000313" key="9">
    <source>
        <dbReference type="EMBL" id="EGG19980.1"/>
    </source>
</evidence>
<dbReference type="OrthoDB" id="26387at2759"/>
<name>F4PVG6_CACFS</name>
<evidence type="ECO:0000256" key="3">
    <source>
        <dbReference type="ARBA" id="ARBA00022833"/>
    </source>
</evidence>
<dbReference type="PANTHER" id="PTHR21497">
    <property type="entry name" value="UBIQUITIN LIGASE E3 ALPHA-RELATED"/>
    <property type="match status" value="1"/>
</dbReference>
<keyword evidence="5" id="KW-0808">Transferase</keyword>
<feature type="compositionally biased region" description="Low complexity" evidence="7">
    <location>
        <begin position="1"/>
        <end position="37"/>
    </location>
</feature>
<dbReference type="InterPro" id="IPR039164">
    <property type="entry name" value="UBR1-like"/>
</dbReference>
<dbReference type="GO" id="GO:0016567">
    <property type="term" value="P:protein ubiquitination"/>
    <property type="evidence" value="ECO:0007669"/>
    <property type="project" value="UniProtKB-UniRule"/>
</dbReference>
<dbReference type="UniPathway" id="UPA00143"/>
<keyword evidence="5" id="KW-0833">Ubl conjugation pathway</keyword>
<reference evidence="10" key="1">
    <citation type="journal article" date="2011" name="Genome Res.">
        <title>Phylogeny-wide analysis of social amoeba genomes highlights ancient origins for complex intercellular communication.</title>
        <authorList>
            <person name="Heidel A.J."/>
            <person name="Lawal H.M."/>
            <person name="Felder M."/>
            <person name="Schilde C."/>
            <person name="Helps N.R."/>
            <person name="Tunggal B."/>
            <person name="Rivero F."/>
            <person name="John U."/>
            <person name="Schleicher M."/>
            <person name="Eichinger L."/>
            <person name="Platzer M."/>
            <person name="Noegel A.A."/>
            <person name="Schaap P."/>
            <person name="Gloeckner G."/>
        </authorList>
    </citation>
    <scope>NUCLEOTIDE SEQUENCE [LARGE SCALE GENOMIC DNA]</scope>
    <source>
        <strain evidence="10">SH3</strain>
    </source>
</reference>
<dbReference type="GO" id="GO:0008270">
    <property type="term" value="F:zinc ion binding"/>
    <property type="evidence" value="ECO:0007669"/>
    <property type="project" value="UniProtKB-UniRule"/>
</dbReference>
<dbReference type="STRING" id="1054147.F4PVG6"/>
<dbReference type="KEGG" id="dfa:DFA_07094"/>
<dbReference type="GO" id="GO:0061630">
    <property type="term" value="F:ubiquitin protein ligase activity"/>
    <property type="evidence" value="ECO:0007669"/>
    <property type="project" value="UniProtKB-UniRule"/>
</dbReference>
<feature type="domain" description="UBR-type" evidence="8">
    <location>
        <begin position="146"/>
        <end position="220"/>
    </location>
</feature>
<keyword evidence="2 5" id="KW-0863">Zinc-finger</keyword>
<evidence type="ECO:0000256" key="5">
    <source>
        <dbReference type="RuleBase" id="RU366018"/>
    </source>
</evidence>
<evidence type="ECO:0000313" key="10">
    <source>
        <dbReference type="Proteomes" id="UP000007797"/>
    </source>
</evidence>
<evidence type="ECO:0000256" key="2">
    <source>
        <dbReference type="ARBA" id="ARBA00022771"/>
    </source>
</evidence>
<dbReference type="Gene3D" id="2.10.110.30">
    <property type="match status" value="1"/>
</dbReference>
<dbReference type="Pfam" id="PF02207">
    <property type="entry name" value="zf-UBR"/>
    <property type="match status" value="1"/>
</dbReference>
<feature type="compositionally biased region" description="Acidic residues" evidence="7">
    <location>
        <begin position="1046"/>
        <end position="1055"/>
    </location>
</feature>
<evidence type="ECO:0000256" key="7">
    <source>
        <dbReference type="SAM" id="MobiDB-lite"/>
    </source>
</evidence>
<dbReference type="PROSITE" id="PS51157">
    <property type="entry name" value="ZF_UBR"/>
    <property type="match status" value="1"/>
</dbReference>
<dbReference type="CDD" id="cd19670">
    <property type="entry name" value="UBR-box_UBR1_2_3"/>
    <property type="match status" value="1"/>
</dbReference>
<dbReference type="GO" id="GO:0000151">
    <property type="term" value="C:ubiquitin ligase complex"/>
    <property type="evidence" value="ECO:0007669"/>
    <property type="project" value="TreeGrafter"/>
</dbReference>
<dbReference type="SMART" id="SM00396">
    <property type="entry name" value="ZnF_UBR1"/>
    <property type="match status" value="1"/>
</dbReference>
<feature type="compositionally biased region" description="Acidic residues" evidence="7">
    <location>
        <begin position="61"/>
        <end position="79"/>
    </location>
</feature>
<feature type="zinc finger region" description="UBR-type" evidence="4">
    <location>
        <begin position="146"/>
        <end position="220"/>
    </location>
</feature>
<keyword evidence="3 5" id="KW-0862">Zinc</keyword>
<feature type="coiled-coil region" evidence="6">
    <location>
        <begin position="1008"/>
        <end position="1035"/>
    </location>
</feature>
<evidence type="ECO:0000256" key="1">
    <source>
        <dbReference type="ARBA" id="ARBA00022723"/>
    </source>
</evidence>
<sequence>MRSSSTTSSNNNNNNNNNNTSTTSTTTTTTTTTTTNTTDKKRKESDKVEDDQQQHLSSSSQDDEDIDINSDDDDEDEESIPWFIEKRKNTKMKKFRVLPMTDLEASLKSMTLNTTNLDSLFKHYFKEKNLSIEEFISHHFPSTPSIKCSNYLSGRYYFICLTCSKSKERTNICVECFLKGNHVIDKHEYSLAYTPGGSCLCDCGNPDALKSSGFCSDHRHADNYQYKQHYVDAIPEHLVEAFTTFLSAIIQRLTDLGSNQKRYKLNELEIVDIITFLGKCTMRSPLFAQIIAQEFTLETFKLDNQEHQQLKDNSSSSSSSSSSSIKKGKKKVKVVSTPLETLFQSHPSCASTSFFLFSSLCYHHKLFAKIFYQLYLGNLTQLMQPQEKKVFSESAFHFQMFCHHPSSMIIPFATGAAQPNLYEAIVDSTLYNLQQFQQTYVRDKQQPKTCRFETILLVKSVKFKECALYVASNRHIIDKLLQLAAYTHEFVTPSQHYDNILKELKELVQIEVYLINTFNRIFKTLVQESEQNNQHLESIVALAKYIIDRSFGLFKTVKYPEWCDTDNDIGARYIFPLSRIIATIILQLPENNNPNNQNNNNNNNQNNNNIRQEVIDYYMKQISIESKVVQDGFVNMTLCDISSFRIFYYAHSSRPRMIDEAHIIGSPTDPDRSIKYYTSKSMMLDFFTTRIMLGATSPQFFLETILHKPFLQSNTSPDNLKSLLEFIINVIQDHATLTPTDQDLKYHLIQIASTGFFYYTEIINFKFIFKNIDLERKKRLIEQVVVNVNDLEMNLKPELWDQYDPYYWHFEYFYRITLLERSRTRLFEYQKSKGIPESYPWLPPKSQLLLDSSSSTHIKSVTSLLENHSFFNLLHFVLLKMITPEFVNITSSSLDLSLHSILSRVSSSSLIALGDIFYLFILILNNQQTRQEPPIHFIRLETIEYQDKTVQKQSLLDTLIVFWKTKNQDRNPLLVHIFTSLSNYSEDLDRYIKSNGINLQDDGSQEDEKEKESRKKLLQQKRDEIMKQMKEKQNLFLKQQEIIDKENDDENEETTDNNNNNNDDDMDNFDTSSCCIICRDKTNTQPLYMMANVTHCSLARNQKLSSIKKIKKRLIEKSNLVSILNNLQNEQYREDQDNEDDDDEDVMANILYNKQMISKSMLEQFPSLVKFFVSCYELPSYIISCRHVTHRSCILSSTRELDYSYSCPLCSSSSNILIPKNVPSLNIEEVSQFFLSFQLDPHDLQNNSVFERHLWGMVFNNYDVFEMKTRKIKYCATPEQLALDPSGYYPLTDLEFKNELATLRSLFRTIMICEVPPFPEDSIPIPPAFFFHIDPIFLCTYLVYLRRMTPDQAMVTSLQYYLFNFIVLESLCTELPQTKRHYDPNNPGQLYSRIKSVYNDLDNNPRLFEYTFPVIRKIFLYNYLTSQMKNTNDSSNQFTQTEFQNYDFIVSNITNIPNIKSSKSILDPKTFDTILNHAFSLNFLKKPNFTFFLPSSINHIPKFIKLHNIYFDFVKKSIPLNSKSLKDYICLGCAKIKNQKCLSCGALLCSEHCISSFLSHPKYCKSGIHQVFYFIEISNGLVKIVDIDKSSIIFNNDYKSIYLNQRKEPTTMVNQQLSLSPSLLQSLYKSWIQMKSTNTFQSLDLF</sequence>
<comment type="pathway">
    <text evidence="5">Protein modification; protein ubiquitination.</text>
</comment>
<keyword evidence="1 5" id="KW-0479">Metal-binding</keyword>
<dbReference type="InterPro" id="IPR003126">
    <property type="entry name" value="Znf_UBR"/>
</dbReference>
<feature type="region of interest" description="Disordered" evidence="7">
    <location>
        <begin position="1044"/>
        <end position="1066"/>
    </location>
</feature>
<dbReference type="RefSeq" id="XP_004366963.1">
    <property type="nucleotide sequence ID" value="XM_004366906.1"/>
</dbReference>
<dbReference type="OMA" id="KERTNIC"/>
<keyword evidence="6" id="KW-0175">Coiled coil</keyword>
<proteinExistence type="inferred from homology"/>
<evidence type="ECO:0000256" key="4">
    <source>
        <dbReference type="PROSITE-ProRule" id="PRU00508"/>
    </source>
</evidence>
<dbReference type="EC" id="2.3.2.27" evidence="5"/>
<accession>F4PVG6</accession>
<gene>
    <name evidence="9" type="ORF">DFA_07094</name>
</gene>
<organism evidence="9 10">
    <name type="scientific">Cavenderia fasciculata</name>
    <name type="common">Slime mold</name>
    <name type="synonym">Dictyostelium fasciculatum</name>
    <dbReference type="NCBI Taxonomy" id="261658"/>
    <lineage>
        <taxon>Eukaryota</taxon>
        <taxon>Amoebozoa</taxon>
        <taxon>Evosea</taxon>
        <taxon>Eumycetozoa</taxon>
        <taxon>Dictyostelia</taxon>
        <taxon>Acytosteliales</taxon>
        <taxon>Cavenderiaceae</taxon>
        <taxon>Cavenderia</taxon>
    </lineage>
</organism>